<dbReference type="RefSeq" id="WP_069662531.1">
    <property type="nucleotide sequence ID" value="NZ_JBHUJJ010000002.1"/>
</dbReference>
<reference evidence="2" key="1">
    <citation type="submission" date="2016-09" db="EMBL/GenBank/DDBJ databases">
        <authorList>
            <person name="Gulvik C.A."/>
        </authorList>
    </citation>
    <scope>NUCLEOTIDE SEQUENCE [LARGE SCALE GENOMIC DNA]</scope>
    <source>
        <strain evidence="2">LMG 8895</strain>
    </source>
</reference>
<keyword evidence="2" id="KW-1185">Reference proteome</keyword>
<dbReference type="AlphaFoldDB" id="A0A1E5H1H2"/>
<sequence length="316" mass="36300">MNLKEELFESKRYNKQEQVQLTGLKFSDGTIDFWTVDKNGIPSEDLTYPIETKVGNPSMEVAVSKSADVEFLQENGLIITEPNSSFESGNDTYYVYGLTEKGVAAAEQLPKAMERNIDHFYTVIEDGKESTTEIIYAENEKELSEKYPELEENQYVVGVKDAWDQGYGLPKLEIDHDYSLRDLIEDVESGFDYEKDRYEKYADRIDHSLSNMSIETLRYLDLMNQKRGFTEKIHTSEKIDLNMYDTLVIEMHNYSGSITDEQKNELESIVSLTNEKELSDGVSRRLDRIQDMELAQGYAAGNENVEIENSQEIGNQ</sequence>
<protein>
    <submittedName>
        <fullName evidence="1">Uncharacterized protein</fullName>
    </submittedName>
</protein>
<evidence type="ECO:0000313" key="1">
    <source>
        <dbReference type="EMBL" id="OEG18682.1"/>
    </source>
</evidence>
<evidence type="ECO:0000313" key="2">
    <source>
        <dbReference type="Proteomes" id="UP000095094"/>
    </source>
</evidence>
<accession>A0A1E5H1H2</accession>
<proteinExistence type="predicted"/>
<comment type="caution">
    <text evidence="1">The sequence shown here is derived from an EMBL/GenBank/DDBJ whole genome shotgun (WGS) entry which is preliminary data.</text>
</comment>
<name>A0A1E5H1H2_9ENTE</name>
<organism evidence="1 2">
    <name type="scientific">Enterococcus termitis</name>
    <dbReference type="NCBI Taxonomy" id="332950"/>
    <lineage>
        <taxon>Bacteria</taxon>
        <taxon>Bacillati</taxon>
        <taxon>Bacillota</taxon>
        <taxon>Bacilli</taxon>
        <taxon>Lactobacillales</taxon>
        <taxon>Enterococcaceae</taxon>
        <taxon>Enterococcus</taxon>
    </lineage>
</organism>
<dbReference type="Proteomes" id="UP000095094">
    <property type="component" value="Unassembled WGS sequence"/>
</dbReference>
<dbReference type="EMBL" id="MIJY01000005">
    <property type="protein sequence ID" value="OEG18682.1"/>
    <property type="molecule type" value="Genomic_DNA"/>
</dbReference>
<gene>
    <name evidence="1" type="ORF">BCR25_15905</name>
</gene>